<proteinExistence type="predicted"/>
<evidence type="ECO:0000313" key="3">
    <source>
        <dbReference type="Proteomes" id="UP001595956"/>
    </source>
</evidence>
<evidence type="ECO:0000256" key="1">
    <source>
        <dbReference type="SAM" id="SignalP"/>
    </source>
</evidence>
<organism evidence="2 3">
    <name type="scientific">Nocardioides caricicola</name>
    <dbReference type="NCBI Taxonomy" id="634770"/>
    <lineage>
        <taxon>Bacteria</taxon>
        <taxon>Bacillati</taxon>
        <taxon>Actinomycetota</taxon>
        <taxon>Actinomycetes</taxon>
        <taxon>Propionibacteriales</taxon>
        <taxon>Nocardioidaceae</taxon>
        <taxon>Nocardioides</taxon>
    </lineage>
</organism>
<name>A0ABW0N2A5_9ACTN</name>
<keyword evidence="3" id="KW-1185">Reference proteome</keyword>
<dbReference type="PROSITE" id="PS51257">
    <property type="entry name" value="PROKAR_LIPOPROTEIN"/>
    <property type="match status" value="1"/>
</dbReference>
<accession>A0ABW0N2A5</accession>
<feature type="chain" id="PRO_5045456953" description="DUF732 domain-containing protein" evidence="1">
    <location>
        <begin position="23"/>
        <end position="132"/>
    </location>
</feature>
<keyword evidence="1" id="KW-0732">Signal</keyword>
<dbReference type="EMBL" id="JBHSMD010000004">
    <property type="protein sequence ID" value="MFC5494081.1"/>
    <property type="molecule type" value="Genomic_DNA"/>
</dbReference>
<evidence type="ECO:0008006" key="4">
    <source>
        <dbReference type="Google" id="ProtNLM"/>
    </source>
</evidence>
<reference evidence="3" key="1">
    <citation type="journal article" date="2019" name="Int. J. Syst. Evol. Microbiol.">
        <title>The Global Catalogue of Microorganisms (GCM) 10K type strain sequencing project: providing services to taxonomists for standard genome sequencing and annotation.</title>
        <authorList>
            <consortium name="The Broad Institute Genomics Platform"/>
            <consortium name="The Broad Institute Genome Sequencing Center for Infectious Disease"/>
            <person name="Wu L."/>
            <person name="Ma J."/>
        </authorList>
    </citation>
    <scope>NUCLEOTIDE SEQUENCE [LARGE SCALE GENOMIC DNA]</scope>
    <source>
        <strain evidence="3">KACC 13778</strain>
    </source>
</reference>
<gene>
    <name evidence="2" type="ORF">ACFPKY_13270</name>
</gene>
<comment type="caution">
    <text evidence="2">The sequence shown here is derived from an EMBL/GenBank/DDBJ whole genome shotgun (WGS) entry which is preliminary data.</text>
</comment>
<protein>
    <recommendedName>
        <fullName evidence="4">DUF732 domain-containing protein</fullName>
    </recommendedName>
</protein>
<dbReference type="Proteomes" id="UP001595956">
    <property type="component" value="Unassembled WGS sequence"/>
</dbReference>
<evidence type="ECO:0000313" key="2">
    <source>
        <dbReference type="EMBL" id="MFC5494081.1"/>
    </source>
</evidence>
<dbReference type="RefSeq" id="WP_345179613.1">
    <property type="nucleotide sequence ID" value="NZ_BAABFQ010000007.1"/>
</dbReference>
<feature type="signal peptide" evidence="1">
    <location>
        <begin position="1"/>
        <end position="22"/>
    </location>
</feature>
<sequence length="132" mass="13008">MRRTLGTLALLLTIAGCGSDTAVEGSPDPPSAEVILVSGSAGGGRVESEPTDVSDDADLDAYVAQFGDALAADVSAAVRKVDGDVVLAQVVSVGCDVPPGASLQDGVIVAEKVAKPLQECFAPVTTVGVAAG</sequence>